<dbReference type="GO" id="GO:0005829">
    <property type="term" value="C:cytosol"/>
    <property type="evidence" value="ECO:0007669"/>
    <property type="project" value="TreeGrafter"/>
</dbReference>
<name>A0A1C3JYR6_9BURK</name>
<accession>A0A1C3JYR6</accession>
<dbReference type="PANTHER" id="PTHR10996">
    <property type="entry name" value="2-HYDROXYACID DEHYDROGENASE-RELATED"/>
    <property type="match status" value="1"/>
</dbReference>
<dbReference type="PROSITE" id="PS00065">
    <property type="entry name" value="D_2_HYDROXYACID_DH_1"/>
    <property type="match status" value="1"/>
</dbReference>
<dbReference type="InterPro" id="IPR036291">
    <property type="entry name" value="NAD(P)-bd_dom_sf"/>
</dbReference>
<keyword evidence="7" id="KW-1185">Reference proteome</keyword>
<dbReference type="EMBL" id="FLRC01000008">
    <property type="protein sequence ID" value="SBT24412.1"/>
    <property type="molecule type" value="Genomic_DNA"/>
</dbReference>
<dbReference type="RefSeq" id="WP_067750536.1">
    <property type="nucleotide sequence ID" value="NZ_LT907988.1"/>
</dbReference>
<dbReference type="Pfam" id="PF00389">
    <property type="entry name" value="2-Hacid_dh"/>
    <property type="match status" value="1"/>
</dbReference>
<evidence type="ECO:0000313" key="7">
    <source>
        <dbReference type="Proteomes" id="UP000078558"/>
    </source>
</evidence>
<dbReference type="Pfam" id="PF02826">
    <property type="entry name" value="2-Hacid_dh_C"/>
    <property type="match status" value="1"/>
</dbReference>
<dbReference type="PANTHER" id="PTHR10996:SF283">
    <property type="entry name" value="GLYOXYLATE_HYDROXYPYRUVATE REDUCTASE B"/>
    <property type="match status" value="1"/>
</dbReference>
<feature type="domain" description="D-isomer specific 2-hydroxyacid dehydrogenase catalytic" evidence="3">
    <location>
        <begin position="48"/>
        <end position="327"/>
    </location>
</feature>
<proteinExistence type="inferred from homology"/>
<dbReference type="EMBL" id="LT907988">
    <property type="protein sequence ID" value="SOE47877.1"/>
    <property type="molecule type" value="Genomic_DNA"/>
</dbReference>
<dbReference type="KEGG" id="odi:ODI_R1096"/>
<comment type="similarity">
    <text evidence="2">Belongs to the D-isomer specific 2-hydroxyacid dehydrogenase family.</text>
</comment>
<reference evidence="5 7" key="1">
    <citation type="submission" date="2016-06" db="EMBL/GenBank/DDBJ databases">
        <authorList>
            <person name="Kjaerup R.B."/>
            <person name="Dalgaard T.S."/>
            <person name="Juul-Madsen H.R."/>
        </authorList>
    </citation>
    <scope>NUCLEOTIDE SEQUENCE [LARGE SCALE GENOMIC DNA]</scope>
    <source>
        <strain evidence="5">Orrdi1</strain>
    </source>
</reference>
<dbReference type="AlphaFoldDB" id="A0A1C3JYR6"/>
<dbReference type="GO" id="GO:0030267">
    <property type="term" value="F:glyoxylate reductase (NADPH) activity"/>
    <property type="evidence" value="ECO:0007669"/>
    <property type="project" value="TreeGrafter"/>
</dbReference>
<dbReference type="OrthoDB" id="9805416at2"/>
<dbReference type="STRING" id="1851544.ODI_02572"/>
<evidence type="ECO:0000256" key="2">
    <source>
        <dbReference type="RuleBase" id="RU003719"/>
    </source>
</evidence>
<evidence type="ECO:0000259" key="4">
    <source>
        <dbReference type="Pfam" id="PF02826"/>
    </source>
</evidence>
<evidence type="ECO:0000259" key="3">
    <source>
        <dbReference type="Pfam" id="PF00389"/>
    </source>
</evidence>
<reference evidence="6 7" key="2">
    <citation type="submission" date="2017-08" db="EMBL/GenBank/DDBJ databases">
        <authorList>
            <person name="de Groot N.N."/>
        </authorList>
    </citation>
    <scope>NUCLEOTIDE SEQUENCE [LARGE SCALE GENOMIC DNA]</scope>
    <source>
        <strain evidence="6">Orrdi1</strain>
    </source>
</reference>
<dbReference type="Proteomes" id="UP000078558">
    <property type="component" value="Chromosome I"/>
</dbReference>
<evidence type="ECO:0000256" key="1">
    <source>
        <dbReference type="ARBA" id="ARBA00023002"/>
    </source>
</evidence>
<evidence type="ECO:0000313" key="5">
    <source>
        <dbReference type="EMBL" id="SBT24412.1"/>
    </source>
</evidence>
<evidence type="ECO:0000313" key="6">
    <source>
        <dbReference type="EMBL" id="SOE47877.1"/>
    </source>
</evidence>
<dbReference type="InterPro" id="IPR029752">
    <property type="entry name" value="D-isomer_DH_CS1"/>
</dbReference>
<keyword evidence="1 2" id="KW-0560">Oxidoreductase</keyword>
<organism evidence="5 7">
    <name type="scientific">Orrella dioscoreae</name>
    <dbReference type="NCBI Taxonomy" id="1851544"/>
    <lineage>
        <taxon>Bacteria</taxon>
        <taxon>Pseudomonadati</taxon>
        <taxon>Pseudomonadota</taxon>
        <taxon>Betaproteobacteria</taxon>
        <taxon>Burkholderiales</taxon>
        <taxon>Alcaligenaceae</taxon>
        <taxon>Orrella</taxon>
    </lineage>
</organism>
<dbReference type="GO" id="GO:0004617">
    <property type="term" value="F:phosphoglycerate dehydrogenase activity"/>
    <property type="evidence" value="ECO:0007669"/>
    <property type="project" value="UniProtKB-EC"/>
</dbReference>
<feature type="domain" description="D-isomer specific 2-hydroxyacid dehydrogenase NAD-binding" evidence="4">
    <location>
        <begin position="121"/>
        <end position="297"/>
    </location>
</feature>
<dbReference type="EC" id="1.1.1.95" evidence="5"/>
<sequence length="329" mass="34624">MADAVSRAVGAKPRLFVTFSLPPEVRAVIADSFDAHYAEAPGALARPGTEPALAACELVLVTATDTLDAAAVAALPASVRAVATYSVGHEHIDLAAARARGLAIYHTPDVLSEACAEVGLLLLLGAARRATESIALVRGGGWQGWTPLQLNGWGLTGKRLGVVGMGRIGREIATRARAFGMDIHYYNRSRLAPELEAGARYHASAESLLPVSQFLMLACPATADTIGFLNAARIAQLPRGAIVGNIARGSLVVDEDLVAALKTGQVAAAGLDVFNHEPDIHPAYFDLPNCFMLPHVGSATIETRVEMGRLVIDSLQAFLRGEPRGNRLA</sequence>
<dbReference type="InterPro" id="IPR006139">
    <property type="entry name" value="D-isomer_2_OHA_DH_cat_dom"/>
</dbReference>
<dbReference type="InterPro" id="IPR050223">
    <property type="entry name" value="D-isomer_2-hydroxyacid_DH"/>
</dbReference>
<dbReference type="Gene3D" id="3.40.50.720">
    <property type="entry name" value="NAD(P)-binding Rossmann-like Domain"/>
    <property type="match status" value="2"/>
</dbReference>
<dbReference type="SUPFAM" id="SSF51735">
    <property type="entry name" value="NAD(P)-binding Rossmann-fold domains"/>
    <property type="match status" value="1"/>
</dbReference>
<protein>
    <submittedName>
        <fullName evidence="5">D-3-phosphoglycerate dehydrogenase</fullName>
        <ecNumber evidence="5">1.1.1.95</ecNumber>
    </submittedName>
</protein>
<gene>
    <name evidence="5" type="ORF">ODI_02572</name>
    <name evidence="6" type="ORF">ODI_R1096</name>
</gene>
<dbReference type="SUPFAM" id="SSF52283">
    <property type="entry name" value="Formate/glycerate dehydrogenase catalytic domain-like"/>
    <property type="match status" value="1"/>
</dbReference>
<dbReference type="GO" id="GO:0051287">
    <property type="term" value="F:NAD binding"/>
    <property type="evidence" value="ECO:0007669"/>
    <property type="project" value="InterPro"/>
</dbReference>
<dbReference type="InterPro" id="IPR006140">
    <property type="entry name" value="D-isomer_DH_NAD-bd"/>
</dbReference>
<dbReference type="GO" id="GO:0016618">
    <property type="term" value="F:hydroxypyruvate reductase [NAD(P)H] activity"/>
    <property type="evidence" value="ECO:0007669"/>
    <property type="project" value="TreeGrafter"/>
</dbReference>